<dbReference type="EMBL" id="MU003494">
    <property type="protein sequence ID" value="KAF2476638.1"/>
    <property type="molecule type" value="Genomic_DNA"/>
</dbReference>
<proteinExistence type="predicted"/>
<protein>
    <submittedName>
        <fullName evidence="1">Uncharacterized protein</fullName>
    </submittedName>
</protein>
<keyword evidence="2" id="KW-1185">Reference proteome</keyword>
<evidence type="ECO:0000313" key="1">
    <source>
        <dbReference type="EMBL" id="KAF2476638.1"/>
    </source>
</evidence>
<gene>
    <name evidence="1" type="ORF">BDR25DRAFT_375639</name>
</gene>
<name>A0ACB6RBH4_9PLEO</name>
<sequence length="182" mass="19286">MSTDNEAVSFSAREMQTLALAWQCMETEPKIDYTKLARLAGYTEGSAKVTLGNIKRKMKIHASGLEANSAPTTPKKPATGTGKTPKSSGKRAASGATSGESLSKRGKKVATGGAGKKGKGRVEDEEDDEEEFKAPKIKDEEVGDLERGAREFYEAAMRNNSQGYHLGIGGGDGDGINDELGE</sequence>
<evidence type="ECO:0000313" key="2">
    <source>
        <dbReference type="Proteomes" id="UP000799755"/>
    </source>
</evidence>
<comment type="caution">
    <text evidence="1">The sequence shown here is derived from an EMBL/GenBank/DDBJ whole genome shotgun (WGS) entry which is preliminary data.</text>
</comment>
<dbReference type="Proteomes" id="UP000799755">
    <property type="component" value="Unassembled WGS sequence"/>
</dbReference>
<reference evidence="1" key="1">
    <citation type="journal article" date="2020" name="Stud. Mycol.">
        <title>101 Dothideomycetes genomes: a test case for predicting lifestyles and emergence of pathogens.</title>
        <authorList>
            <person name="Haridas S."/>
            <person name="Albert R."/>
            <person name="Binder M."/>
            <person name="Bloem J."/>
            <person name="Labutti K."/>
            <person name="Salamov A."/>
            <person name="Andreopoulos B."/>
            <person name="Baker S."/>
            <person name="Barry K."/>
            <person name="Bills G."/>
            <person name="Bluhm B."/>
            <person name="Cannon C."/>
            <person name="Castanera R."/>
            <person name="Culley D."/>
            <person name="Daum C."/>
            <person name="Ezra D."/>
            <person name="Gonzalez J."/>
            <person name="Henrissat B."/>
            <person name="Kuo A."/>
            <person name="Liang C."/>
            <person name="Lipzen A."/>
            <person name="Lutzoni F."/>
            <person name="Magnuson J."/>
            <person name="Mondo S."/>
            <person name="Nolan M."/>
            <person name="Ohm R."/>
            <person name="Pangilinan J."/>
            <person name="Park H.-J."/>
            <person name="Ramirez L."/>
            <person name="Alfaro M."/>
            <person name="Sun H."/>
            <person name="Tritt A."/>
            <person name="Yoshinaga Y."/>
            <person name="Zwiers L.-H."/>
            <person name="Turgeon B."/>
            <person name="Goodwin S."/>
            <person name="Spatafora J."/>
            <person name="Crous P."/>
            <person name="Grigoriev I."/>
        </authorList>
    </citation>
    <scope>NUCLEOTIDE SEQUENCE</scope>
    <source>
        <strain evidence="1">ATCC 200398</strain>
    </source>
</reference>
<organism evidence="1 2">
    <name type="scientific">Lindgomyces ingoldianus</name>
    <dbReference type="NCBI Taxonomy" id="673940"/>
    <lineage>
        <taxon>Eukaryota</taxon>
        <taxon>Fungi</taxon>
        <taxon>Dikarya</taxon>
        <taxon>Ascomycota</taxon>
        <taxon>Pezizomycotina</taxon>
        <taxon>Dothideomycetes</taxon>
        <taxon>Pleosporomycetidae</taxon>
        <taxon>Pleosporales</taxon>
        <taxon>Lindgomycetaceae</taxon>
        <taxon>Lindgomyces</taxon>
    </lineage>
</organism>
<accession>A0ACB6RBH4</accession>